<evidence type="ECO:0000256" key="1">
    <source>
        <dbReference type="ARBA" id="ARBA00022723"/>
    </source>
</evidence>
<keyword evidence="2" id="KW-0862">Zinc</keyword>
<organism evidence="5 6">
    <name type="scientific">Sphaerobolus stellatus (strain SS14)</name>
    <dbReference type="NCBI Taxonomy" id="990650"/>
    <lineage>
        <taxon>Eukaryota</taxon>
        <taxon>Fungi</taxon>
        <taxon>Dikarya</taxon>
        <taxon>Basidiomycota</taxon>
        <taxon>Agaricomycotina</taxon>
        <taxon>Agaricomycetes</taxon>
        <taxon>Phallomycetidae</taxon>
        <taxon>Geastrales</taxon>
        <taxon>Sphaerobolaceae</taxon>
        <taxon>Sphaerobolus</taxon>
    </lineage>
</organism>
<dbReference type="Pfam" id="PF00130">
    <property type="entry name" value="C1_1"/>
    <property type="match status" value="1"/>
</dbReference>
<accession>A0A0C9UH24</accession>
<dbReference type="InterPro" id="IPR046349">
    <property type="entry name" value="C1-like_sf"/>
</dbReference>
<feature type="region of interest" description="Disordered" evidence="3">
    <location>
        <begin position="240"/>
        <end position="262"/>
    </location>
</feature>
<evidence type="ECO:0000313" key="6">
    <source>
        <dbReference type="Proteomes" id="UP000054279"/>
    </source>
</evidence>
<dbReference type="GO" id="GO:0035556">
    <property type="term" value="P:intracellular signal transduction"/>
    <property type="evidence" value="ECO:0007669"/>
    <property type="project" value="TreeGrafter"/>
</dbReference>
<dbReference type="EMBL" id="KN837130">
    <property type="protein sequence ID" value="KIJ42343.1"/>
    <property type="molecule type" value="Genomic_DNA"/>
</dbReference>
<dbReference type="GO" id="GO:0016020">
    <property type="term" value="C:membrane"/>
    <property type="evidence" value="ECO:0007669"/>
    <property type="project" value="UniProtKB-SubCell"/>
</dbReference>
<dbReference type="PRINTS" id="PR00008">
    <property type="entry name" value="DAGPEDOMAIN"/>
</dbReference>
<dbReference type="OrthoDB" id="8783038at2759"/>
<name>A0A0C9UH24_SPHS4</name>
<feature type="non-terminal residue" evidence="5">
    <location>
        <position position="1"/>
    </location>
</feature>
<dbReference type="InterPro" id="IPR020454">
    <property type="entry name" value="DAG/PE-bd"/>
</dbReference>
<evidence type="ECO:0000256" key="2">
    <source>
        <dbReference type="ARBA" id="ARBA00022833"/>
    </source>
</evidence>
<dbReference type="Proteomes" id="UP000054279">
    <property type="component" value="Unassembled WGS sequence"/>
</dbReference>
<dbReference type="GO" id="GO:0004674">
    <property type="term" value="F:protein serine/threonine kinase activity"/>
    <property type="evidence" value="ECO:0007669"/>
    <property type="project" value="UniProtKB-KW"/>
</dbReference>
<keyword evidence="1" id="KW-0479">Metal-binding</keyword>
<dbReference type="Gene3D" id="3.30.60.20">
    <property type="match status" value="1"/>
</dbReference>
<proteinExistence type="predicted"/>
<dbReference type="CDD" id="cd20824">
    <property type="entry name" value="C1_SpBZZ1-like"/>
    <property type="match status" value="1"/>
</dbReference>
<dbReference type="AlphaFoldDB" id="A0A0C9UH24"/>
<protein>
    <recommendedName>
        <fullName evidence="4">Phorbol-ester/DAG-type domain-containing protein</fullName>
    </recommendedName>
</protein>
<dbReference type="GO" id="GO:0007200">
    <property type="term" value="P:phospholipase C-activating G protein-coupled receptor signaling pathway"/>
    <property type="evidence" value="ECO:0007669"/>
    <property type="project" value="TreeGrafter"/>
</dbReference>
<dbReference type="GO" id="GO:0008270">
    <property type="term" value="F:zinc ion binding"/>
    <property type="evidence" value="ECO:0007669"/>
    <property type="project" value="UniProtKB-KW"/>
</dbReference>
<dbReference type="PANTHER" id="PTHR22968:SF24">
    <property type="entry name" value="SERINE_THREONINE-PROTEIN KINASE"/>
    <property type="match status" value="1"/>
</dbReference>
<evidence type="ECO:0000259" key="4">
    <source>
        <dbReference type="PROSITE" id="PS50081"/>
    </source>
</evidence>
<reference evidence="5 6" key="1">
    <citation type="submission" date="2014-06" db="EMBL/GenBank/DDBJ databases">
        <title>Evolutionary Origins and Diversification of the Mycorrhizal Mutualists.</title>
        <authorList>
            <consortium name="DOE Joint Genome Institute"/>
            <consortium name="Mycorrhizal Genomics Consortium"/>
            <person name="Kohler A."/>
            <person name="Kuo A."/>
            <person name="Nagy L.G."/>
            <person name="Floudas D."/>
            <person name="Copeland A."/>
            <person name="Barry K.W."/>
            <person name="Cichocki N."/>
            <person name="Veneault-Fourrey C."/>
            <person name="LaButti K."/>
            <person name="Lindquist E.A."/>
            <person name="Lipzen A."/>
            <person name="Lundell T."/>
            <person name="Morin E."/>
            <person name="Murat C."/>
            <person name="Riley R."/>
            <person name="Ohm R."/>
            <person name="Sun H."/>
            <person name="Tunlid A."/>
            <person name="Henrissat B."/>
            <person name="Grigoriev I.V."/>
            <person name="Hibbett D.S."/>
            <person name="Martin F."/>
        </authorList>
    </citation>
    <scope>NUCLEOTIDE SEQUENCE [LARGE SCALE GENOMIC DNA]</scope>
    <source>
        <strain evidence="5 6">SS14</strain>
    </source>
</reference>
<evidence type="ECO:0000313" key="5">
    <source>
        <dbReference type="EMBL" id="KIJ42343.1"/>
    </source>
</evidence>
<dbReference type="PANTHER" id="PTHR22968">
    <property type="entry name" value="PROTEIN KINASE C, MU"/>
    <property type="match status" value="1"/>
</dbReference>
<dbReference type="SUPFAM" id="SSF57889">
    <property type="entry name" value="Cysteine-rich domain"/>
    <property type="match status" value="1"/>
</dbReference>
<evidence type="ECO:0000256" key="3">
    <source>
        <dbReference type="SAM" id="MobiDB-lite"/>
    </source>
</evidence>
<dbReference type="HOGENOM" id="CLU_1063786_0_0_1"/>
<dbReference type="InterPro" id="IPR002219">
    <property type="entry name" value="PKC_DAG/PE"/>
</dbReference>
<dbReference type="PROSITE" id="PS50081">
    <property type="entry name" value="ZF_DAG_PE_2"/>
    <property type="match status" value="1"/>
</dbReference>
<dbReference type="GO" id="GO:0005829">
    <property type="term" value="C:cytosol"/>
    <property type="evidence" value="ECO:0007669"/>
    <property type="project" value="TreeGrafter"/>
</dbReference>
<feature type="domain" description="Phorbol-ester/DAG-type" evidence="4">
    <location>
        <begin position="174"/>
        <end position="224"/>
    </location>
</feature>
<keyword evidence="6" id="KW-1185">Reference proteome</keyword>
<dbReference type="SMART" id="SM00109">
    <property type="entry name" value="C1"/>
    <property type="match status" value="1"/>
</dbReference>
<dbReference type="PROSITE" id="PS00479">
    <property type="entry name" value="ZF_DAG_PE_1"/>
    <property type="match status" value="1"/>
</dbReference>
<sequence length="262" mass="28720">MTSLISVLQRSQLLGEAHVDALRSRIASVQTALSQMDTVKDQELFIDYNRSGIAFKIPDDSQFEPCEGFYDHGDVSVEPSPKVFLQNKLSRCKAKLKELGPLLGSKETESEKLQQLVQSYTEDEPSLGNLEEVKERLIDTQQQLTYLTTSQEILSAEINFISEALAGDEGGQHPHVFKSASFSIPTQCGYCKSSIWGLSKQGKTCKLCHISVHNKCELKIPADCKASASSGHIRASDSVSSISHITSHPSSITEEPTPSSFA</sequence>
<gene>
    <name evidence="5" type="ORF">M422DRAFT_254412</name>
</gene>